<protein>
    <submittedName>
        <fullName evidence="1">Uncharacterized protein</fullName>
    </submittedName>
</protein>
<accession>A0ACB9LG06</accession>
<gene>
    <name evidence="1" type="ORF">L6164_031529</name>
</gene>
<sequence length="157" mass="17294">MIRILCLLFLVFDFPSYSSSSSFQPLCNPDHSSALLQFKSSFTVHCTSDFGNCNLPSPTTSRENGTDCCSWDGVTCDTMFGHVIELDLSCGCLHGQISPNSTLFHLTHLQKLSLHANNIRGQLPSSISNLQQLIELDLSMNNFSGQLPNVFSMLSEV</sequence>
<dbReference type="EMBL" id="CM039437">
    <property type="protein sequence ID" value="KAI4308452.1"/>
    <property type="molecule type" value="Genomic_DNA"/>
</dbReference>
<evidence type="ECO:0000313" key="1">
    <source>
        <dbReference type="EMBL" id="KAI4308452.1"/>
    </source>
</evidence>
<comment type="caution">
    <text evidence="1">The sequence shown here is derived from an EMBL/GenBank/DDBJ whole genome shotgun (WGS) entry which is preliminary data.</text>
</comment>
<name>A0ACB9LG06_BAUVA</name>
<evidence type="ECO:0000313" key="2">
    <source>
        <dbReference type="Proteomes" id="UP000828941"/>
    </source>
</evidence>
<organism evidence="1 2">
    <name type="scientific">Bauhinia variegata</name>
    <name type="common">Purple orchid tree</name>
    <name type="synonym">Phanera variegata</name>
    <dbReference type="NCBI Taxonomy" id="167791"/>
    <lineage>
        <taxon>Eukaryota</taxon>
        <taxon>Viridiplantae</taxon>
        <taxon>Streptophyta</taxon>
        <taxon>Embryophyta</taxon>
        <taxon>Tracheophyta</taxon>
        <taxon>Spermatophyta</taxon>
        <taxon>Magnoliopsida</taxon>
        <taxon>eudicotyledons</taxon>
        <taxon>Gunneridae</taxon>
        <taxon>Pentapetalae</taxon>
        <taxon>rosids</taxon>
        <taxon>fabids</taxon>
        <taxon>Fabales</taxon>
        <taxon>Fabaceae</taxon>
        <taxon>Cercidoideae</taxon>
        <taxon>Cercideae</taxon>
        <taxon>Bauhiniinae</taxon>
        <taxon>Bauhinia</taxon>
    </lineage>
</organism>
<dbReference type="Proteomes" id="UP000828941">
    <property type="component" value="Chromosome 12"/>
</dbReference>
<proteinExistence type="predicted"/>
<keyword evidence="2" id="KW-1185">Reference proteome</keyword>
<reference evidence="1 2" key="1">
    <citation type="journal article" date="2022" name="DNA Res.">
        <title>Chromosomal-level genome assembly of the orchid tree Bauhinia variegata (Leguminosae; Cercidoideae) supports the allotetraploid origin hypothesis of Bauhinia.</title>
        <authorList>
            <person name="Zhong Y."/>
            <person name="Chen Y."/>
            <person name="Zheng D."/>
            <person name="Pang J."/>
            <person name="Liu Y."/>
            <person name="Luo S."/>
            <person name="Meng S."/>
            <person name="Qian L."/>
            <person name="Wei D."/>
            <person name="Dai S."/>
            <person name="Zhou R."/>
        </authorList>
    </citation>
    <scope>NUCLEOTIDE SEQUENCE [LARGE SCALE GENOMIC DNA]</scope>
    <source>
        <strain evidence="1">BV-YZ2020</strain>
    </source>
</reference>